<proteinExistence type="predicted"/>
<name>A0AA38UHV8_9AGAR</name>
<dbReference type="AlphaFoldDB" id="A0AA38UHV8"/>
<feature type="region of interest" description="Disordered" evidence="1">
    <location>
        <begin position="294"/>
        <end position="328"/>
    </location>
</feature>
<evidence type="ECO:0000256" key="1">
    <source>
        <dbReference type="SAM" id="MobiDB-lite"/>
    </source>
</evidence>
<feature type="compositionally biased region" description="Low complexity" evidence="1">
    <location>
        <begin position="216"/>
        <end position="230"/>
    </location>
</feature>
<reference evidence="3" key="1">
    <citation type="submission" date="2022-08" db="EMBL/GenBank/DDBJ databases">
        <authorList>
            <consortium name="DOE Joint Genome Institute"/>
            <person name="Min B."/>
            <person name="Riley R."/>
            <person name="Sierra-Patev S."/>
            <person name="Naranjo-Ortiz M."/>
            <person name="Looney B."/>
            <person name="Konkel Z."/>
            <person name="Slot J.C."/>
            <person name="Sakamoto Y."/>
            <person name="Steenwyk J.L."/>
            <person name="Rokas A."/>
            <person name="Carro J."/>
            <person name="Camarero S."/>
            <person name="Ferreira P."/>
            <person name="Molpeceres G."/>
            <person name="Ruiz-Duenas F.J."/>
            <person name="Serrano A."/>
            <person name="Henrissat B."/>
            <person name="Drula E."/>
            <person name="Hughes K.W."/>
            <person name="Mata J.L."/>
            <person name="Ishikawa N.K."/>
            <person name="Vargas-Isla R."/>
            <person name="Ushijima S."/>
            <person name="Smith C.A."/>
            <person name="Ahrendt S."/>
            <person name="Andreopoulos W."/>
            <person name="He G."/>
            <person name="Labutti K."/>
            <person name="Lipzen A."/>
            <person name="Ng V."/>
            <person name="Sandor L."/>
            <person name="Barry K."/>
            <person name="Martinez A.T."/>
            <person name="Xiao Y."/>
            <person name="Gibbons J.G."/>
            <person name="Terashima K."/>
            <person name="Hibbett D.S."/>
            <person name="Grigoriev I.V."/>
        </authorList>
    </citation>
    <scope>NUCLEOTIDE SEQUENCE</scope>
    <source>
        <strain evidence="3">TFB9207</strain>
    </source>
</reference>
<accession>A0AA38UHV8</accession>
<feature type="compositionally biased region" description="Polar residues" evidence="1">
    <location>
        <begin position="297"/>
        <end position="322"/>
    </location>
</feature>
<evidence type="ECO:0000256" key="2">
    <source>
        <dbReference type="SAM" id="SignalP"/>
    </source>
</evidence>
<evidence type="ECO:0000313" key="3">
    <source>
        <dbReference type="EMBL" id="KAJ3842337.1"/>
    </source>
</evidence>
<comment type="caution">
    <text evidence="3">The sequence shown here is derived from an EMBL/GenBank/DDBJ whole genome shotgun (WGS) entry which is preliminary data.</text>
</comment>
<evidence type="ECO:0000313" key="4">
    <source>
        <dbReference type="Proteomes" id="UP001163846"/>
    </source>
</evidence>
<keyword evidence="4" id="KW-1185">Reference proteome</keyword>
<organism evidence="3 4">
    <name type="scientific">Lentinula raphanica</name>
    <dbReference type="NCBI Taxonomy" id="153919"/>
    <lineage>
        <taxon>Eukaryota</taxon>
        <taxon>Fungi</taxon>
        <taxon>Dikarya</taxon>
        <taxon>Basidiomycota</taxon>
        <taxon>Agaricomycotina</taxon>
        <taxon>Agaricomycetes</taxon>
        <taxon>Agaricomycetidae</taxon>
        <taxon>Agaricales</taxon>
        <taxon>Marasmiineae</taxon>
        <taxon>Omphalotaceae</taxon>
        <taxon>Lentinula</taxon>
    </lineage>
</organism>
<feature type="region of interest" description="Disordered" evidence="1">
    <location>
        <begin position="204"/>
        <end position="266"/>
    </location>
</feature>
<gene>
    <name evidence="3" type="ORF">F5878DRAFT_607961</name>
</gene>
<dbReference type="Proteomes" id="UP001163846">
    <property type="component" value="Unassembled WGS sequence"/>
</dbReference>
<feature type="chain" id="PRO_5041337686" evidence="2">
    <location>
        <begin position="23"/>
        <end position="328"/>
    </location>
</feature>
<sequence>MRFHVICALSVAVLLSQVSVTASPVPVVNQEPKGKTPATLPERQFCLGLFDLEKLDQNKDNRLEGWLDRQNTPEPELKLGVPFLCLSRYGCVGYLESESRALVVQPNFRGHPSPYFYETLTLKTKPWRLRDRKKQQQFLDSLGNTQKLSQKTNVEITSWSSYCDAVAQYLILTNFLVSEEDRQLLLKEIDDLVPKLYLHPKLSDPSASNPLPPASNAPSPSDNALPRAGNAPPPVSNAPSPVSNGPPSTISPLPMKQQAGASTGTSSYLRQVLHDPDDVLSMGRKRESSFLSLVLDHSSSTSKPPVSNGGSFANEGFSANTNKKPKLS</sequence>
<feature type="signal peptide" evidence="2">
    <location>
        <begin position="1"/>
        <end position="22"/>
    </location>
</feature>
<dbReference type="EMBL" id="MU806009">
    <property type="protein sequence ID" value="KAJ3842337.1"/>
    <property type="molecule type" value="Genomic_DNA"/>
</dbReference>
<feature type="compositionally biased region" description="Low complexity" evidence="1">
    <location>
        <begin position="237"/>
        <end position="248"/>
    </location>
</feature>
<protein>
    <submittedName>
        <fullName evidence="3">Uncharacterized protein</fullName>
    </submittedName>
</protein>
<keyword evidence="2" id="KW-0732">Signal</keyword>